<evidence type="ECO:0000256" key="3">
    <source>
        <dbReference type="ARBA" id="ARBA00023163"/>
    </source>
</evidence>
<name>A0ABR5AN47_9BACL</name>
<dbReference type="Proteomes" id="UP000031967">
    <property type="component" value="Unassembled WGS sequence"/>
</dbReference>
<evidence type="ECO:0000259" key="5">
    <source>
        <dbReference type="PROSITE" id="PS50977"/>
    </source>
</evidence>
<dbReference type="RefSeq" id="WP_041044714.1">
    <property type="nucleotide sequence ID" value="NZ_JXAK01000001.1"/>
</dbReference>
<sequence>MDIKERILHAAEQVIRDKGLARATTKEIARIAGCSEGSLYLYFKGKDDIFLQVTRGQLLPNFKKTLVSLPKRVGTGTVQETLTEVAEAALAFYLHSMPILASVFSEPELLTGHRDGFRERNEGPHRPNETVAAYLHAEQTNGRIAPGLKPRIVADLLLGACFQRAFQLQFLGETESKSAQKNYAENIVQTLFG</sequence>
<evidence type="ECO:0000313" key="6">
    <source>
        <dbReference type="EMBL" id="KIL42396.1"/>
    </source>
</evidence>
<keyword evidence="7" id="KW-1185">Reference proteome</keyword>
<dbReference type="PANTHER" id="PTHR30055">
    <property type="entry name" value="HTH-TYPE TRANSCRIPTIONAL REGULATOR RUTR"/>
    <property type="match status" value="1"/>
</dbReference>
<dbReference type="InterPro" id="IPR009057">
    <property type="entry name" value="Homeodomain-like_sf"/>
</dbReference>
<dbReference type="InterPro" id="IPR050109">
    <property type="entry name" value="HTH-type_TetR-like_transc_reg"/>
</dbReference>
<dbReference type="PRINTS" id="PR00455">
    <property type="entry name" value="HTHTETR"/>
</dbReference>
<feature type="domain" description="HTH tetR-type" evidence="5">
    <location>
        <begin position="1"/>
        <end position="61"/>
    </location>
</feature>
<evidence type="ECO:0000256" key="2">
    <source>
        <dbReference type="ARBA" id="ARBA00023125"/>
    </source>
</evidence>
<keyword evidence="3" id="KW-0804">Transcription</keyword>
<dbReference type="EMBL" id="JXAK01000001">
    <property type="protein sequence ID" value="KIL42396.1"/>
    <property type="molecule type" value="Genomic_DNA"/>
</dbReference>
<keyword evidence="1" id="KW-0805">Transcription regulation</keyword>
<reference evidence="6 7" key="1">
    <citation type="submission" date="2014-12" db="EMBL/GenBank/DDBJ databases">
        <title>Draft genome sequence of Paenibacillus kamchatkensis strain B-2647.</title>
        <authorList>
            <person name="Karlyshev A.V."/>
            <person name="Kudryashova E.B."/>
        </authorList>
    </citation>
    <scope>NUCLEOTIDE SEQUENCE [LARGE SCALE GENOMIC DNA]</scope>
    <source>
        <strain evidence="6 7">VKM B-2647</strain>
    </source>
</reference>
<organism evidence="6 7">
    <name type="scientific">Gordoniibacillus kamchatkensis</name>
    <dbReference type="NCBI Taxonomy" id="1590651"/>
    <lineage>
        <taxon>Bacteria</taxon>
        <taxon>Bacillati</taxon>
        <taxon>Bacillota</taxon>
        <taxon>Bacilli</taxon>
        <taxon>Bacillales</taxon>
        <taxon>Paenibacillaceae</taxon>
        <taxon>Gordoniibacillus</taxon>
    </lineage>
</organism>
<dbReference type="InterPro" id="IPR036271">
    <property type="entry name" value="Tet_transcr_reg_TetR-rel_C_sf"/>
</dbReference>
<evidence type="ECO:0000256" key="1">
    <source>
        <dbReference type="ARBA" id="ARBA00023015"/>
    </source>
</evidence>
<evidence type="ECO:0000256" key="4">
    <source>
        <dbReference type="PROSITE-ProRule" id="PRU00335"/>
    </source>
</evidence>
<feature type="DNA-binding region" description="H-T-H motif" evidence="4">
    <location>
        <begin position="24"/>
        <end position="43"/>
    </location>
</feature>
<dbReference type="Gene3D" id="1.10.357.10">
    <property type="entry name" value="Tetracycline Repressor, domain 2"/>
    <property type="match status" value="1"/>
</dbReference>
<dbReference type="SUPFAM" id="SSF46689">
    <property type="entry name" value="Homeodomain-like"/>
    <property type="match status" value="1"/>
</dbReference>
<keyword evidence="2 4" id="KW-0238">DNA-binding</keyword>
<dbReference type="InterPro" id="IPR001647">
    <property type="entry name" value="HTH_TetR"/>
</dbReference>
<accession>A0ABR5AN47</accession>
<dbReference type="SUPFAM" id="SSF48498">
    <property type="entry name" value="Tetracyclin repressor-like, C-terminal domain"/>
    <property type="match status" value="1"/>
</dbReference>
<gene>
    <name evidence="6" type="ORF">SD70_00190</name>
</gene>
<proteinExistence type="predicted"/>
<dbReference type="PANTHER" id="PTHR30055:SF238">
    <property type="entry name" value="MYCOFACTOCIN BIOSYNTHESIS TRANSCRIPTIONAL REGULATOR MFTR-RELATED"/>
    <property type="match status" value="1"/>
</dbReference>
<dbReference type="PROSITE" id="PS50977">
    <property type="entry name" value="HTH_TETR_2"/>
    <property type="match status" value="1"/>
</dbReference>
<protein>
    <submittedName>
        <fullName evidence="6">TetR family transcriptional regulator</fullName>
    </submittedName>
</protein>
<comment type="caution">
    <text evidence="6">The sequence shown here is derived from an EMBL/GenBank/DDBJ whole genome shotgun (WGS) entry which is preliminary data.</text>
</comment>
<evidence type="ECO:0000313" key="7">
    <source>
        <dbReference type="Proteomes" id="UP000031967"/>
    </source>
</evidence>
<dbReference type="Pfam" id="PF00440">
    <property type="entry name" value="TetR_N"/>
    <property type="match status" value="1"/>
</dbReference>